<dbReference type="GO" id="GO:0030170">
    <property type="term" value="F:pyridoxal phosphate binding"/>
    <property type="evidence" value="ECO:0007669"/>
    <property type="project" value="TreeGrafter"/>
</dbReference>
<dbReference type="GO" id="GO:0030632">
    <property type="term" value="P:D-alanine biosynthetic process"/>
    <property type="evidence" value="ECO:0007669"/>
    <property type="project" value="TreeGrafter"/>
</dbReference>
<name>A0A5S9M7P2_BACIA</name>
<dbReference type="GO" id="GO:0008784">
    <property type="term" value="F:alanine racemase activity"/>
    <property type="evidence" value="ECO:0007669"/>
    <property type="project" value="TreeGrafter"/>
</dbReference>
<dbReference type="InterPro" id="IPR000821">
    <property type="entry name" value="Ala_racemase"/>
</dbReference>
<dbReference type="Pfam" id="PF01168">
    <property type="entry name" value="Ala_racemase_N"/>
    <property type="match status" value="1"/>
</dbReference>
<reference evidence="5 6" key="1">
    <citation type="submission" date="2019-12" db="EMBL/GenBank/DDBJ databases">
        <title>Full genome sequence of a Bacillus safensis strain isolated from commercially available natto in Indonesia.</title>
        <authorList>
            <person name="Yoshida M."/>
            <person name="Uomi M."/>
            <person name="Waturangi D."/>
            <person name="Ekaputri J.J."/>
            <person name="Setiamarga D.H.E."/>
        </authorList>
    </citation>
    <scope>NUCLEOTIDE SEQUENCE [LARGE SCALE GENOMIC DNA]</scope>
    <source>
        <strain evidence="5 6">IDN1</strain>
    </source>
</reference>
<dbReference type="GO" id="GO:0005829">
    <property type="term" value="C:cytosol"/>
    <property type="evidence" value="ECO:0007669"/>
    <property type="project" value="TreeGrafter"/>
</dbReference>
<dbReference type="PANTHER" id="PTHR30511:SF0">
    <property type="entry name" value="ALANINE RACEMASE, CATABOLIC-RELATED"/>
    <property type="match status" value="1"/>
</dbReference>
<dbReference type="PANTHER" id="PTHR30511">
    <property type="entry name" value="ALANINE RACEMASE"/>
    <property type="match status" value="1"/>
</dbReference>
<evidence type="ECO:0000259" key="4">
    <source>
        <dbReference type="Pfam" id="PF01168"/>
    </source>
</evidence>
<dbReference type="PROSITE" id="PS00395">
    <property type="entry name" value="ALANINE_RACEMASE"/>
    <property type="match status" value="1"/>
</dbReference>
<evidence type="ECO:0000313" key="6">
    <source>
        <dbReference type="Proteomes" id="UP000464658"/>
    </source>
</evidence>
<comment type="cofactor">
    <cofactor evidence="1">
        <name>pyridoxal 5'-phosphate</name>
        <dbReference type="ChEBI" id="CHEBI:597326"/>
    </cofactor>
</comment>
<sequence>MTRLKRNIEAIQAHIPRKSKIMAVVKANAYGHGSVEVARQALESGATELAVASLEEGIVLRRAKKLKHRFWSLDLPRSTV</sequence>
<organism evidence="5 6">
    <name type="scientific">Bacillus safensis</name>
    <dbReference type="NCBI Taxonomy" id="561879"/>
    <lineage>
        <taxon>Bacteria</taxon>
        <taxon>Bacillati</taxon>
        <taxon>Bacillota</taxon>
        <taxon>Bacilli</taxon>
        <taxon>Bacillales</taxon>
        <taxon>Bacillaceae</taxon>
        <taxon>Bacillus</taxon>
    </lineage>
</organism>
<dbReference type="AlphaFoldDB" id="A0A5S9M7P2"/>
<proteinExistence type="predicted"/>
<dbReference type="SUPFAM" id="SSF51419">
    <property type="entry name" value="PLP-binding barrel"/>
    <property type="match status" value="1"/>
</dbReference>
<dbReference type="GO" id="GO:0009252">
    <property type="term" value="P:peptidoglycan biosynthetic process"/>
    <property type="evidence" value="ECO:0007669"/>
    <property type="project" value="TreeGrafter"/>
</dbReference>
<gene>
    <name evidence="5" type="ORF">BsIDN1_22400</name>
</gene>
<evidence type="ECO:0000256" key="2">
    <source>
        <dbReference type="ARBA" id="ARBA00022898"/>
    </source>
</evidence>
<dbReference type="Gene3D" id="3.20.20.10">
    <property type="entry name" value="Alanine racemase"/>
    <property type="match status" value="1"/>
</dbReference>
<dbReference type="Proteomes" id="UP000464658">
    <property type="component" value="Chromosome"/>
</dbReference>
<keyword evidence="2" id="KW-0663">Pyridoxal phosphate</keyword>
<evidence type="ECO:0000256" key="3">
    <source>
        <dbReference type="ARBA" id="ARBA00023235"/>
    </source>
</evidence>
<protein>
    <recommendedName>
        <fullName evidence="4">Alanine racemase N-terminal domain-containing protein</fullName>
    </recommendedName>
</protein>
<keyword evidence="3" id="KW-0413">Isomerase</keyword>
<feature type="domain" description="Alanine racemase N-terminal" evidence="4">
    <location>
        <begin position="3"/>
        <end position="64"/>
    </location>
</feature>
<dbReference type="InterPro" id="IPR020622">
    <property type="entry name" value="Ala_racemase_pyridoxalP-BS"/>
</dbReference>
<dbReference type="EMBL" id="AP021906">
    <property type="protein sequence ID" value="BBP88622.1"/>
    <property type="molecule type" value="Genomic_DNA"/>
</dbReference>
<dbReference type="InterPro" id="IPR001608">
    <property type="entry name" value="Ala_racemase_N"/>
</dbReference>
<evidence type="ECO:0000256" key="1">
    <source>
        <dbReference type="ARBA" id="ARBA00001933"/>
    </source>
</evidence>
<dbReference type="InterPro" id="IPR029066">
    <property type="entry name" value="PLP-binding_barrel"/>
</dbReference>
<accession>A0A5S9M7P2</accession>
<evidence type="ECO:0000313" key="5">
    <source>
        <dbReference type="EMBL" id="BBP88622.1"/>
    </source>
</evidence>